<accession>A0ABV6M6K1</accession>
<organism evidence="6 7">
    <name type="scientific">Phytohabitans kaempferiae</name>
    <dbReference type="NCBI Taxonomy" id="1620943"/>
    <lineage>
        <taxon>Bacteria</taxon>
        <taxon>Bacillati</taxon>
        <taxon>Actinomycetota</taxon>
        <taxon>Actinomycetes</taxon>
        <taxon>Micromonosporales</taxon>
        <taxon>Micromonosporaceae</taxon>
    </lineage>
</organism>
<comment type="caution">
    <text evidence="6">The sequence shown here is derived from an EMBL/GenBank/DDBJ whole genome shotgun (WGS) entry which is preliminary data.</text>
</comment>
<evidence type="ECO:0000256" key="3">
    <source>
        <dbReference type="ARBA" id="ARBA00023125"/>
    </source>
</evidence>
<keyword evidence="4" id="KW-0804">Transcription</keyword>
<dbReference type="Pfam" id="PF00126">
    <property type="entry name" value="HTH_1"/>
    <property type="match status" value="1"/>
</dbReference>
<dbReference type="InterPro" id="IPR000847">
    <property type="entry name" value="LysR_HTH_N"/>
</dbReference>
<dbReference type="CDD" id="cd08423">
    <property type="entry name" value="PBP2_LTTR_like_6"/>
    <property type="match status" value="1"/>
</dbReference>
<dbReference type="InterPro" id="IPR036388">
    <property type="entry name" value="WH-like_DNA-bd_sf"/>
</dbReference>
<dbReference type="Gene3D" id="3.40.190.10">
    <property type="entry name" value="Periplasmic binding protein-like II"/>
    <property type="match status" value="2"/>
</dbReference>
<dbReference type="SUPFAM" id="SSF53850">
    <property type="entry name" value="Periplasmic binding protein-like II"/>
    <property type="match status" value="1"/>
</dbReference>
<reference evidence="6 7" key="1">
    <citation type="submission" date="2024-09" db="EMBL/GenBank/DDBJ databases">
        <authorList>
            <person name="Sun Q."/>
            <person name="Mori K."/>
        </authorList>
    </citation>
    <scope>NUCLEOTIDE SEQUENCE [LARGE SCALE GENOMIC DNA]</scope>
    <source>
        <strain evidence="6 7">TBRC 3947</strain>
    </source>
</reference>
<sequence length="308" mass="32830">MIDMRQLVMFRQVVEAGSFSAAARAMRCTQPAVSQQMKALERAVGGPLFARVGRGLQLTEAGHALSRYATDILNGVAVAQQQVRAIATEMGTVRLCAFPSANATLVPKAAATLKKRHPHLRLELLEDEPPQSYQTLRRARCDVVVAFTYEPGKIRPADVGMLEVPLLADPLVLLVPAGDPLGERESVALAELADATWIAGCPRCRQQFLKVCQSGGFNPSIACATDDNMALQGLVAAGLGLALVPALVLAFMRHPDLVAVPVEPVSRRRVSAYTWPDLARTSAVAATLAALREAARRLDAPAGTLALA</sequence>
<dbReference type="Gene3D" id="1.10.10.10">
    <property type="entry name" value="Winged helix-like DNA-binding domain superfamily/Winged helix DNA-binding domain"/>
    <property type="match status" value="1"/>
</dbReference>
<evidence type="ECO:0000256" key="4">
    <source>
        <dbReference type="ARBA" id="ARBA00023163"/>
    </source>
</evidence>
<keyword evidence="7" id="KW-1185">Reference proteome</keyword>
<comment type="similarity">
    <text evidence="1">Belongs to the LysR transcriptional regulatory family.</text>
</comment>
<dbReference type="Pfam" id="PF03466">
    <property type="entry name" value="LysR_substrate"/>
    <property type="match status" value="1"/>
</dbReference>
<dbReference type="SUPFAM" id="SSF46785">
    <property type="entry name" value="Winged helix' DNA-binding domain"/>
    <property type="match status" value="1"/>
</dbReference>
<gene>
    <name evidence="6" type="ORF">ACFFIA_21690</name>
</gene>
<dbReference type="PANTHER" id="PTHR30346:SF29">
    <property type="entry name" value="LYSR SUBSTRATE-BINDING"/>
    <property type="match status" value="1"/>
</dbReference>
<evidence type="ECO:0000256" key="2">
    <source>
        <dbReference type="ARBA" id="ARBA00023015"/>
    </source>
</evidence>
<evidence type="ECO:0000259" key="5">
    <source>
        <dbReference type="PROSITE" id="PS50931"/>
    </source>
</evidence>
<dbReference type="InterPro" id="IPR005119">
    <property type="entry name" value="LysR_subst-bd"/>
</dbReference>
<keyword evidence="3" id="KW-0238">DNA-binding</keyword>
<dbReference type="EMBL" id="JBHLUH010000042">
    <property type="protein sequence ID" value="MFC0530281.1"/>
    <property type="molecule type" value="Genomic_DNA"/>
</dbReference>
<protein>
    <submittedName>
        <fullName evidence="6">LysR family transcriptional regulator</fullName>
    </submittedName>
</protein>
<dbReference type="PROSITE" id="PS50931">
    <property type="entry name" value="HTH_LYSR"/>
    <property type="match status" value="1"/>
</dbReference>
<dbReference type="PRINTS" id="PR00039">
    <property type="entry name" value="HTHLYSR"/>
</dbReference>
<proteinExistence type="inferred from homology"/>
<dbReference type="Proteomes" id="UP001589867">
    <property type="component" value="Unassembled WGS sequence"/>
</dbReference>
<dbReference type="RefSeq" id="WP_377253440.1">
    <property type="nucleotide sequence ID" value="NZ_JBHLUH010000042.1"/>
</dbReference>
<dbReference type="InterPro" id="IPR036390">
    <property type="entry name" value="WH_DNA-bd_sf"/>
</dbReference>
<keyword evidence="2" id="KW-0805">Transcription regulation</keyword>
<evidence type="ECO:0000256" key="1">
    <source>
        <dbReference type="ARBA" id="ARBA00009437"/>
    </source>
</evidence>
<name>A0ABV6M6K1_9ACTN</name>
<evidence type="ECO:0000313" key="7">
    <source>
        <dbReference type="Proteomes" id="UP001589867"/>
    </source>
</evidence>
<feature type="domain" description="HTH lysR-type" evidence="5">
    <location>
        <begin position="2"/>
        <end position="59"/>
    </location>
</feature>
<evidence type="ECO:0000313" key="6">
    <source>
        <dbReference type="EMBL" id="MFC0530281.1"/>
    </source>
</evidence>
<dbReference type="PANTHER" id="PTHR30346">
    <property type="entry name" value="TRANSCRIPTIONAL DUAL REGULATOR HCAR-RELATED"/>
    <property type="match status" value="1"/>
</dbReference>